<dbReference type="SUPFAM" id="SSF103481">
    <property type="entry name" value="Multidrug resistance efflux transporter EmrE"/>
    <property type="match status" value="2"/>
</dbReference>
<feature type="transmembrane region" description="Helical" evidence="1">
    <location>
        <begin position="107"/>
        <end position="140"/>
    </location>
</feature>
<dbReference type="RefSeq" id="WP_344807218.1">
    <property type="nucleotide sequence ID" value="NZ_BAABBO010000011.1"/>
</dbReference>
<dbReference type="EMBL" id="BAABBO010000011">
    <property type="protein sequence ID" value="GAA3967863.1"/>
    <property type="molecule type" value="Genomic_DNA"/>
</dbReference>
<proteinExistence type="predicted"/>
<keyword evidence="4" id="KW-1185">Reference proteome</keyword>
<name>A0ABP7PLV7_9GAMM</name>
<feature type="transmembrane region" description="Helical" evidence="1">
    <location>
        <begin position="234"/>
        <end position="253"/>
    </location>
</feature>
<evidence type="ECO:0000259" key="2">
    <source>
        <dbReference type="Pfam" id="PF00892"/>
    </source>
</evidence>
<feature type="transmembrane region" description="Helical" evidence="1">
    <location>
        <begin position="291"/>
        <end position="307"/>
    </location>
</feature>
<gene>
    <name evidence="3" type="ORF">GCM10022278_27000</name>
</gene>
<dbReference type="InterPro" id="IPR000620">
    <property type="entry name" value="EamA_dom"/>
</dbReference>
<organism evidence="3 4">
    <name type="scientific">Allohahella marinimesophila</name>
    <dbReference type="NCBI Taxonomy" id="1054972"/>
    <lineage>
        <taxon>Bacteria</taxon>
        <taxon>Pseudomonadati</taxon>
        <taxon>Pseudomonadota</taxon>
        <taxon>Gammaproteobacteria</taxon>
        <taxon>Oceanospirillales</taxon>
        <taxon>Hahellaceae</taxon>
        <taxon>Allohahella</taxon>
    </lineage>
</organism>
<comment type="caution">
    <text evidence="3">The sequence shown here is derived from an EMBL/GenBank/DDBJ whole genome shotgun (WGS) entry which is preliminary data.</text>
</comment>
<reference evidence="4" key="1">
    <citation type="journal article" date="2019" name="Int. J. Syst. Evol. Microbiol.">
        <title>The Global Catalogue of Microorganisms (GCM) 10K type strain sequencing project: providing services to taxonomists for standard genome sequencing and annotation.</title>
        <authorList>
            <consortium name="The Broad Institute Genomics Platform"/>
            <consortium name="The Broad Institute Genome Sequencing Center for Infectious Disease"/>
            <person name="Wu L."/>
            <person name="Ma J."/>
        </authorList>
    </citation>
    <scope>NUCLEOTIDE SEQUENCE [LARGE SCALE GENOMIC DNA]</scope>
    <source>
        <strain evidence="4">JCM 17555</strain>
    </source>
</reference>
<keyword evidence="1" id="KW-0472">Membrane</keyword>
<dbReference type="InterPro" id="IPR037185">
    <property type="entry name" value="EmrE-like"/>
</dbReference>
<feature type="domain" description="EamA" evidence="2">
    <location>
        <begin position="162"/>
        <end position="305"/>
    </location>
</feature>
<feature type="transmembrane region" description="Helical" evidence="1">
    <location>
        <begin position="192"/>
        <end position="222"/>
    </location>
</feature>
<feature type="transmembrane region" description="Helical" evidence="1">
    <location>
        <begin position="161"/>
        <end position="180"/>
    </location>
</feature>
<sequence length="308" mass="33096">MEDWILFTLMAAFAQNIRSTVQKALSGGMGVWGVTFTRFVYALPFAWLYWFSLDSQASVVWSTMPALFWLTIATAGCAQILATKLLVQVFSLGQFAVGTAYSKTEPILAAVVGFLLLGDTMNLLGLVLIMVTVAGVMMLATARSSLSLETIVAALSHRPAMIGLASGLAFAICTVLYRAASQQLTSLQPEGVTIAPIVAAGTVLVSVLSFQTLLMGTWLFVMNRRDLLEAFRRWRVAIWSGIAGCIASIGWITAVTFENAGYVKALGQVELIFSVATGYFLFRETPSSRELLGIVVIASGIVLLVLGT</sequence>
<evidence type="ECO:0000313" key="3">
    <source>
        <dbReference type="EMBL" id="GAA3967863.1"/>
    </source>
</evidence>
<feature type="transmembrane region" description="Helical" evidence="1">
    <location>
        <begin position="29"/>
        <end position="51"/>
    </location>
</feature>
<evidence type="ECO:0000313" key="4">
    <source>
        <dbReference type="Proteomes" id="UP001501337"/>
    </source>
</evidence>
<keyword evidence="1" id="KW-1133">Transmembrane helix</keyword>
<dbReference type="Proteomes" id="UP001501337">
    <property type="component" value="Unassembled WGS sequence"/>
</dbReference>
<evidence type="ECO:0000256" key="1">
    <source>
        <dbReference type="SAM" id="Phobius"/>
    </source>
</evidence>
<feature type="transmembrane region" description="Helical" evidence="1">
    <location>
        <begin position="63"/>
        <end position="87"/>
    </location>
</feature>
<protein>
    <submittedName>
        <fullName evidence="3">EamA family transporter</fullName>
    </submittedName>
</protein>
<dbReference type="Pfam" id="PF00892">
    <property type="entry name" value="EamA"/>
    <property type="match status" value="1"/>
</dbReference>
<dbReference type="Gene3D" id="1.10.3730.20">
    <property type="match status" value="1"/>
</dbReference>
<accession>A0ABP7PLV7</accession>
<keyword evidence="1" id="KW-0812">Transmembrane</keyword>